<reference evidence="1" key="1">
    <citation type="journal article" date="2015" name="Nature">
        <title>Complex archaea that bridge the gap between prokaryotes and eukaryotes.</title>
        <authorList>
            <person name="Spang A."/>
            <person name="Saw J.H."/>
            <person name="Jorgensen S.L."/>
            <person name="Zaremba-Niedzwiedzka K."/>
            <person name="Martijn J."/>
            <person name="Lind A.E."/>
            <person name="van Eijk R."/>
            <person name="Schleper C."/>
            <person name="Guy L."/>
            <person name="Ettema T.J."/>
        </authorList>
    </citation>
    <scope>NUCLEOTIDE SEQUENCE</scope>
</reference>
<organism evidence="1">
    <name type="scientific">marine sediment metagenome</name>
    <dbReference type="NCBI Taxonomy" id="412755"/>
    <lineage>
        <taxon>unclassified sequences</taxon>
        <taxon>metagenomes</taxon>
        <taxon>ecological metagenomes</taxon>
    </lineage>
</organism>
<evidence type="ECO:0008006" key="2">
    <source>
        <dbReference type="Google" id="ProtNLM"/>
    </source>
</evidence>
<dbReference type="EMBL" id="LAZR01005435">
    <property type="protein sequence ID" value="KKM99979.1"/>
    <property type="molecule type" value="Genomic_DNA"/>
</dbReference>
<protein>
    <recommendedName>
        <fullName evidence="2">SGNH/GDSL hydrolase family protein</fullName>
    </recommendedName>
</protein>
<comment type="caution">
    <text evidence="1">The sequence shown here is derived from an EMBL/GenBank/DDBJ whole genome shotgun (WGS) entry which is preliminary data.</text>
</comment>
<dbReference type="AlphaFoldDB" id="A0A0F9LXZ1"/>
<sequence>MMLAEIFGHSHVWSVRRALREGWTHPEASITAPICGTKELPSGLVMTDDLGKTVLNPIVTALLHRIIAGPELARTWLVSMTQGNFYNQFGMVVPGAGFDFVLDSHPDLPLDDQAVLLPCGAVHEALARQMQAMATGAAMLGRQPLEGRVILIGPPPPPRDEAQIAALLAAQGGADDGVRISAAMTRLKLWHLQNTISARICAEAGVHYLAGDLPGVQDEDGFLRPEFIKDAVHANHGHAAHLLNEIAAIMTQAGDPT</sequence>
<evidence type="ECO:0000313" key="1">
    <source>
        <dbReference type="EMBL" id="KKM99979.1"/>
    </source>
</evidence>
<name>A0A0F9LXZ1_9ZZZZ</name>
<gene>
    <name evidence="1" type="ORF">LCGC14_1142420</name>
</gene>
<accession>A0A0F9LXZ1</accession>
<proteinExistence type="predicted"/>